<dbReference type="GeneID" id="86878147"/>
<dbReference type="EMBL" id="NXEJ01000001">
    <property type="protein sequence ID" value="POO54294.1"/>
    <property type="molecule type" value="Genomic_DNA"/>
</dbReference>
<accession>A0AAE5S1P1</accession>
<dbReference type="Proteomes" id="UP000237447">
    <property type="component" value="Unassembled WGS sequence"/>
</dbReference>
<dbReference type="Pfam" id="PF12789">
    <property type="entry name" value="PTR"/>
    <property type="match status" value="2"/>
</dbReference>
<proteinExistence type="predicted"/>
<gene>
    <name evidence="1" type="ORF">CPJ18_01965</name>
</gene>
<name>A0AAE5S1P1_9HYPH</name>
<evidence type="ECO:0000313" key="2">
    <source>
        <dbReference type="Proteomes" id="UP000237447"/>
    </source>
</evidence>
<sequence length="434" mass="45828">MSNTPNLNIPMPDPSADVDDEFYRLQQAWMLVDAALYQLIVAVAGKSNAGHTHAIDQINGLVSALQNKMDASKTFKIGDLTDVVGAADAQLNYVLSKNIDGKFTFASALSLLGNHEHTIAQVQGLTDALNARLSKSGGIMSNYPVLGFDYAQLWFGYGATGTGWRVIKDTAEGSVGNLVFQWSNDRWNNSYNTVMYMAPDGQVRFNNKLQALGGMDALGPVNVASELYVKGAVEVGGMTGQAGFAVVDFHTSAAVRDYNCRIICDSNANDGNGLGTMNILAGNFMWNGNRLISMWDKATAGDIKNGVADKFPDAAAVKAALAPFTSGQQTITMGSTVSVAHGLGVIPSIVQFDLICVTAELGWAAGQVTQVPSGIIGVSSVTPGGYGVGMEKTSTNIIARFPYSAIQVPDKAQNSGASGNITPANWRLIVRASP</sequence>
<dbReference type="RefSeq" id="WP_103656768.1">
    <property type="nucleotide sequence ID" value="NZ_NXEJ01000001.1"/>
</dbReference>
<evidence type="ECO:0000313" key="1">
    <source>
        <dbReference type="EMBL" id="POO54294.1"/>
    </source>
</evidence>
<protein>
    <submittedName>
        <fullName evidence="1">Uncharacterized protein</fullName>
    </submittedName>
</protein>
<dbReference type="AlphaFoldDB" id="A0AAE5S1P1"/>
<reference evidence="1 2" key="1">
    <citation type="journal article" date="2018" name="Syst. Appl. Microbiol.">
        <title>Agrobacterium rosae sp. nov., isolated from galls on different agricultural crops.</title>
        <authorList>
            <person name="Kuzmanovic N."/>
            <person name="Pulawska J."/>
            <person name="Smalla K."/>
            <person name="Nesme X."/>
        </authorList>
    </citation>
    <scope>NUCLEOTIDE SEQUENCE [LARGE SCALE GENOMIC DNA]</scope>
    <source>
        <strain evidence="1 2">NCPPB 1650</strain>
    </source>
</reference>
<organism evidence="1 2">
    <name type="scientific">Agrobacterium rosae</name>
    <dbReference type="NCBI Taxonomy" id="1972867"/>
    <lineage>
        <taxon>Bacteria</taxon>
        <taxon>Pseudomonadati</taxon>
        <taxon>Pseudomonadota</taxon>
        <taxon>Alphaproteobacteria</taxon>
        <taxon>Hyphomicrobiales</taxon>
        <taxon>Rhizobiaceae</taxon>
        <taxon>Rhizobium/Agrobacterium group</taxon>
        <taxon>Agrobacterium</taxon>
    </lineage>
</organism>
<comment type="caution">
    <text evidence="1">The sequence shown here is derived from an EMBL/GenBank/DDBJ whole genome shotgun (WGS) entry which is preliminary data.</text>
</comment>